<comment type="subcellular location">
    <subcellularLocation>
        <location evidence="1">Nucleus</location>
    </subcellularLocation>
</comment>
<proteinExistence type="predicted"/>
<evidence type="ECO:0000256" key="6">
    <source>
        <dbReference type="ARBA" id="ARBA00023242"/>
    </source>
</evidence>
<dbReference type="FunFam" id="3.30.160.60:FF:000793">
    <property type="entry name" value="C2H2 finger domain protein FlbC"/>
    <property type="match status" value="1"/>
</dbReference>
<keyword evidence="11" id="KW-1185">Reference proteome</keyword>
<dbReference type="Gene3D" id="3.30.160.60">
    <property type="entry name" value="Classic Zinc Finger"/>
    <property type="match status" value="2"/>
</dbReference>
<feature type="compositionally biased region" description="Low complexity" evidence="8">
    <location>
        <begin position="249"/>
        <end position="266"/>
    </location>
</feature>
<evidence type="ECO:0000256" key="5">
    <source>
        <dbReference type="ARBA" id="ARBA00022833"/>
    </source>
</evidence>
<dbReference type="GO" id="GO:0000981">
    <property type="term" value="F:DNA-binding transcription factor activity, RNA polymerase II-specific"/>
    <property type="evidence" value="ECO:0007669"/>
    <property type="project" value="TreeGrafter"/>
</dbReference>
<keyword evidence="6" id="KW-0539">Nucleus</keyword>
<feature type="domain" description="C2H2-type" evidence="9">
    <location>
        <begin position="331"/>
        <end position="360"/>
    </location>
</feature>
<keyword evidence="2" id="KW-0479">Metal-binding</keyword>
<evidence type="ECO:0000256" key="8">
    <source>
        <dbReference type="SAM" id="MobiDB-lite"/>
    </source>
</evidence>
<dbReference type="InterPro" id="IPR036236">
    <property type="entry name" value="Znf_C2H2_sf"/>
</dbReference>
<feature type="region of interest" description="Disordered" evidence="8">
    <location>
        <begin position="227"/>
        <end position="266"/>
    </location>
</feature>
<evidence type="ECO:0000256" key="4">
    <source>
        <dbReference type="ARBA" id="ARBA00022771"/>
    </source>
</evidence>
<dbReference type="Proteomes" id="UP000736672">
    <property type="component" value="Unassembled WGS sequence"/>
</dbReference>
<reference evidence="10" key="1">
    <citation type="journal article" date="2021" name="Nat. Commun.">
        <title>Genetic determinants of endophytism in the Arabidopsis root mycobiome.</title>
        <authorList>
            <person name="Mesny F."/>
            <person name="Miyauchi S."/>
            <person name="Thiergart T."/>
            <person name="Pickel B."/>
            <person name="Atanasova L."/>
            <person name="Karlsson M."/>
            <person name="Huettel B."/>
            <person name="Barry K.W."/>
            <person name="Haridas S."/>
            <person name="Chen C."/>
            <person name="Bauer D."/>
            <person name="Andreopoulos W."/>
            <person name="Pangilinan J."/>
            <person name="LaButti K."/>
            <person name="Riley R."/>
            <person name="Lipzen A."/>
            <person name="Clum A."/>
            <person name="Drula E."/>
            <person name="Henrissat B."/>
            <person name="Kohler A."/>
            <person name="Grigoriev I.V."/>
            <person name="Martin F.M."/>
            <person name="Hacquard S."/>
        </authorList>
    </citation>
    <scope>NUCLEOTIDE SEQUENCE</scope>
    <source>
        <strain evidence="10">FSSC 5 MPI-SDFR-AT-0091</strain>
    </source>
</reference>
<evidence type="ECO:0000256" key="7">
    <source>
        <dbReference type="PROSITE-ProRule" id="PRU00042"/>
    </source>
</evidence>
<organism evidence="10 11">
    <name type="scientific">Fusarium solani</name>
    <name type="common">Filamentous fungus</name>
    <dbReference type="NCBI Taxonomy" id="169388"/>
    <lineage>
        <taxon>Eukaryota</taxon>
        <taxon>Fungi</taxon>
        <taxon>Dikarya</taxon>
        <taxon>Ascomycota</taxon>
        <taxon>Pezizomycotina</taxon>
        <taxon>Sordariomycetes</taxon>
        <taxon>Hypocreomycetidae</taxon>
        <taxon>Hypocreales</taxon>
        <taxon>Nectriaceae</taxon>
        <taxon>Fusarium</taxon>
        <taxon>Fusarium solani species complex</taxon>
    </lineage>
</organism>
<evidence type="ECO:0000256" key="2">
    <source>
        <dbReference type="ARBA" id="ARBA00022723"/>
    </source>
</evidence>
<feature type="compositionally biased region" description="Low complexity" evidence="8">
    <location>
        <begin position="228"/>
        <end position="241"/>
    </location>
</feature>
<dbReference type="FunFam" id="3.30.160.60:FF:001102">
    <property type="entry name" value="Transcription factor IIIA"/>
    <property type="match status" value="1"/>
</dbReference>
<evidence type="ECO:0000256" key="3">
    <source>
        <dbReference type="ARBA" id="ARBA00022737"/>
    </source>
</evidence>
<keyword evidence="4 7" id="KW-0863">Zinc-finger</keyword>
<dbReference type="PANTHER" id="PTHR23235">
    <property type="entry name" value="KRUEPPEL-LIKE TRANSCRIPTION FACTOR"/>
    <property type="match status" value="1"/>
</dbReference>
<gene>
    <name evidence="10" type="ORF">B0J15DRAFT_468406</name>
</gene>
<dbReference type="EMBL" id="JAGTJS010000014">
    <property type="protein sequence ID" value="KAH7248404.1"/>
    <property type="molecule type" value="Genomic_DNA"/>
</dbReference>
<dbReference type="SMART" id="SM00355">
    <property type="entry name" value="ZnF_C2H2"/>
    <property type="match status" value="2"/>
</dbReference>
<dbReference type="AlphaFoldDB" id="A0A9P9GZG9"/>
<accession>A0A9P9GZG9</accession>
<dbReference type="PROSITE" id="PS00028">
    <property type="entry name" value="ZINC_FINGER_C2H2_1"/>
    <property type="match status" value="2"/>
</dbReference>
<evidence type="ECO:0000313" key="11">
    <source>
        <dbReference type="Proteomes" id="UP000736672"/>
    </source>
</evidence>
<dbReference type="Pfam" id="PF00096">
    <property type="entry name" value="zf-C2H2"/>
    <property type="match status" value="2"/>
</dbReference>
<name>A0A9P9GZG9_FUSSL</name>
<dbReference type="InterPro" id="IPR013087">
    <property type="entry name" value="Znf_C2H2_type"/>
</dbReference>
<dbReference type="GO" id="GO:0008270">
    <property type="term" value="F:zinc ion binding"/>
    <property type="evidence" value="ECO:0007669"/>
    <property type="project" value="UniProtKB-KW"/>
</dbReference>
<dbReference type="PROSITE" id="PS50157">
    <property type="entry name" value="ZINC_FINGER_C2H2_2"/>
    <property type="match status" value="2"/>
</dbReference>
<keyword evidence="3" id="KW-0677">Repeat</keyword>
<evidence type="ECO:0000313" key="10">
    <source>
        <dbReference type="EMBL" id="KAH7248404.1"/>
    </source>
</evidence>
<protein>
    <recommendedName>
        <fullName evidence="9">C2H2-type domain-containing protein</fullName>
    </recommendedName>
</protein>
<feature type="region of interest" description="Disordered" evidence="8">
    <location>
        <begin position="31"/>
        <end position="56"/>
    </location>
</feature>
<dbReference type="PANTHER" id="PTHR23235:SF120">
    <property type="entry name" value="KRUPPEL-LIKE FACTOR 15"/>
    <property type="match status" value="1"/>
</dbReference>
<sequence>MTMTLDTTQKRFGPSLNFNLSTPAQPPAFLNQWSSSPPPPHPAPAGGGLFVGNHQALNPNMMAGKPPYSGRASTSSASPMASYGSMPVANTSAGSLSLRSMAHLVNMTHSISSLDLLSINCLQTISAAYRDQKYTTSASPVSAQVTPTSTDHEIMRYTPAPVQPPPFTLAPDADHARRFSQPGLQYDRRSFTDALDASHGMLAMSQETPRNIYGAWSDRSSVDPYGVPSIHSTSSPISSTSNFRSYDGDSVSDSSTASSDVESVNSQALPRHQGLMASQFPPAPQSTMGQCSSKVSSRTQKKHKCKVCDKLFTRPSSLQTHMYSHTGEKPFACEVKGCGRHFSVVSNLRRHRKVHRGDTRSEAGSEY</sequence>
<evidence type="ECO:0000259" key="9">
    <source>
        <dbReference type="PROSITE" id="PS50157"/>
    </source>
</evidence>
<comment type="caution">
    <text evidence="10">The sequence shown here is derived from an EMBL/GenBank/DDBJ whole genome shotgun (WGS) entry which is preliminary data.</text>
</comment>
<dbReference type="SUPFAM" id="SSF57667">
    <property type="entry name" value="beta-beta-alpha zinc fingers"/>
    <property type="match status" value="1"/>
</dbReference>
<dbReference type="OrthoDB" id="6077919at2759"/>
<dbReference type="GO" id="GO:0000978">
    <property type="term" value="F:RNA polymerase II cis-regulatory region sequence-specific DNA binding"/>
    <property type="evidence" value="ECO:0007669"/>
    <property type="project" value="TreeGrafter"/>
</dbReference>
<feature type="domain" description="C2H2-type" evidence="9">
    <location>
        <begin position="303"/>
        <end position="330"/>
    </location>
</feature>
<dbReference type="GO" id="GO:0005634">
    <property type="term" value="C:nucleus"/>
    <property type="evidence" value="ECO:0007669"/>
    <property type="project" value="UniProtKB-SubCell"/>
</dbReference>
<keyword evidence="5" id="KW-0862">Zinc</keyword>
<evidence type="ECO:0000256" key="1">
    <source>
        <dbReference type="ARBA" id="ARBA00004123"/>
    </source>
</evidence>